<keyword evidence="1" id="KW-0812">Transmembrane</keyword>
<proteinExistence type="predicted"/>
<evidence type="ECO:0000313" key="3">
    <source>
        <dbReference type="Proteomes" id="UP001324287"/>
    </source>
</evidence>
<evidence type="ECO:0000256" key="1">
    <source>
        <dbReference type="SAM" id="Phobius"/>
    </source>
</evidence>
<feature type="transmembrane region" description="Helical" evidence="1">
    <location>
        <begin position="59"/>
        <end position="78"/>
    </location>
</feature>
<gene>
    <name evidence="2" type="ORF">U6N30_28180</name>
</gene>
<evidence type="ECO:0000313" key="2">
    <source>
        <dbReference type="EMBL" id="WRL63539.1"/>
    </source>
</evidence>
<accession>A0ABZ1AYJ3</accession>
<keyword evidence="3" id="KW-1185">Reference proteome</keyword>
<sequence>MPDRLVRLVRTSGAGDHRSVNDWLTRAPRWQLGLVMGLCCGLGTGFGIAVIAGDGWADAVPGLVGAGVGGFIVGATLLHGQIRRRTEAVAGLPAADRRAAERAFLRGPVPEDPETRAAAYALTQNALAEQRRRRVVGVVGSLVIVAMLVNLAVQASPWWWVGVAATLGLLVYGWFVLPRRLRRRADLLRP</sequence>
<dbReference type="Proteomes" id="UP001324287">
    <property type="component" value="Chromosome"/>
</dbReference>
<feature type="transmembrane region" description="Helical" evidence="1">
    <location>
        <begin position="135"/>
        <end position="153"/>
    </location>
</feature>
<keyword evidence="1" id="KW-0472">Membrane</keyword>
<dbReference type="EMBL" id="CP141261">
    <property type="protein sequence ID" value="WRL63539.1"/>
    <property type="molecule type" value="Genomic_DNA"/>
</dbReference>
<name>A0ABZ1AYJ3_9ACTN</name>
<protein>
    <submittedName>
        <fullName evidence="2">Uncharacterized protein</fullName>
    </submittedName>
</protein>
<reference evidence="2 3" key="1">
    <citation type="submission" date="2023-12" db="EMBL/GenBank/DDBJ databases">
        <title>Blastococcus brunescens sp. nov., an actonobacterium isolated from sandstone collected in sahara desert.</title>
        <authorList>
            <person name="Gtari M."/>
            <person name="Ghodhbane F."/>
        </authorList>
    </citation>
    <scope>NUCLEOTIDE SEQUENCE [LARGE SCALE GENOMIC DNA]</scope>
    <source>
        <strain evidence="2 3">BMG 8361</strain>
    </source>
</reference>
<feature type="transmembrane region" description="Helical" evidence="1">
    <location>
        <begin position="32"/>
        <end position="53"/>
    </location>
</feature>
<organism evidence="2 3">
    <name type="scientific">Blastococcus brunescens</name>
    <dbReference type="NCBI Taxonomy" id="1564165"/>
    <lineage>
        <taxon>Bacteria</taxon>
        <taxon>Bacillati</taxon>
        <taxon>Actinomycetota</taxon>
        <taxon>Actinomycetes</taxon>
        <taxon>Geodermatophilales</taxon>
        <taxon>Geodermatophilaceae</taxon>
        <taxon>Blastococcus</taxon>
    </lineage>
</organism>
<feature type="transmembrane region" description="Helical" evidence="1">
    <location>
        <begin position="159"/>
        <end position="177"/>
    </location>
</feature>
<dbReference type="RefSeq" id="WP_324274874.1">
    <property type="nucleotide sequence ID" value="NZ_CP141261.1"/>
</dbReference>
<keyword evidence="1" id="KW-1133">Transmembrane helix</keyword>